<dbReference type="Gene3D" id="3.40.190.290">
    <property type="match status" value="1"/>
</dbReference>
<protein>
    <submittedName>
        <fullName evidence="6">LysR family transcriptional regulator</fullName>
    </submittedName>
</protein>
<dbReference type="EMBL" id="CP063304">
    <property type="protein sequence ID" value="QOV19195.1"/>
    <property type="molecule type" value="Genomic_DNA"/>
</dbReference>
<evidence type="ECO:0000256" key="3">
    <source>
        <dbReference type="ARBA" id="ARBA00023125"/>
    </source>
</evidence>
<dbReference type="Pfam" id="PF00126">
    <property type="entry name" value="HTH_1"/>
    <property type="match status" value="1"/>
</dbReference>
<accession>A0A7M2RFT3</accession>
<evidence type="ECO:0000256" key="1">
    <source>
        <dbReference type="ARBA" id="ARBA00009437"/>
    </source>
</evidence>
<keyword evidence="3" id="KW-0238">DNA-binding</keyword>
<gene>
    <name evidence="6" type="ORF">INP51_14795</name>
</gene>
<dbReference type="InterPro" id="IPR050950">
    <property type="entry name" value="HTH-type_LysR_regulators"/>
</dbReference>
<name>A0A7M2RFT3_9FIRM</name>
<organism evidence="6 7">
    <name type="scientific">Blautia liquoris</name>
    <dbReference type="NCBI Taxonomy" id="2779518"/>
    <lineage>
        <taxon>Bacteria</taxon>
        <taxon>Bacillati</taxon>
        <taxon>Bacillota</taxon>
        <taxon>Clostridia</taxon>
        <taxon>Lachnospirales</taxon>
        <taxon>Lachnospiraceae</taxon>
        <taxon>Blautia</taxon>
    </lineage>
</organism>
<dbReference type="PROSITE" id="PS50931">
    <property type="entry name" value="HTH_LYSR"/>
    <property type="match status" value="1"/>
</dbReference>
<sequence>MTLQQMRYFVKVADYGSISETAKRLFAAPSSISAAVRTVEEYYGVTAFVRTSKGVTLTAAGKELVIEFNGILNRLYYLDLKYEGKKGNKQSLFISAQHHIFGMDSFMSMIKTIDLQDYHTGFHECKTSEVFTHVEKGWSDLGLIFFDSQSKGQIMQELRGRGIVFNHIAYRTAHVYLADTHPLASNKEIRGEELEAFPFITYDHVPGVNSAYTEMIIPYYKMNKVISVSDRAAAYSLMRHMHGFVIGSGYHTCDLAYRDILAIPLCEGATLELGWIVRNNYILSDAAQEFLKLLKKSETQL</sequence>
<comment type="similarity">
    <text evidence="1">Belongs to the LysR transcriptional regulatory family.</text>
</comment>
<dbReference type="GO" id="GO:0003677">
    <property type="term" value="F:DNA binding"/>
    <property type="evidence" value="ECO:0007669"/>
    <property type="project" value="UniProtKB-KW"/>
</dbReference>
<dbReference type="InterPro" id="IPR000847">
    <property type="entry name" value="LysR_HTH_N"/>
</dbReference>
<dbReference type="PANTHER" id="PTHR30419">
    <property type="entry name" value="HTH-TYPE TRANSCRIPTIONAL REGULATOR YBHD"/>
    <property type="match status" value="1"/>
</dbReference>
<dbReference type="SUPFAM" id="SSF53850">
    <property type="entry name" value="Periplasmic binding protein-like II"/>
    <property type="match status" value="1"/>
</dbReference>
<dbReference type="InterPro" id="IPR036390">
    <property type="entry name" value="WH_DNA-bd_sf"/>
</dbReference>
<dbReference type="AlphaFoldDB" id="A0A7M2RFT3"/>
<dbReference type="GO" id="GO:0003700">
    <property type="term" value="F:DNA-binding transcription factor activity"/>
    <property type="evidence" value="ECO:0007669"/>
    <property type="project" value="InterPro"/>
</dbReference>
<evidence type="ECO:0000313" key="6">
    <source>
        <dbReference type="EMBL" id="QOV19195.1"/>
    </source>
</evidence>
<dbReference type="RefSeq" id="WP_193735542.1">
    <property type="nucleotide sequence ID" value="NZ_CP063304.1"/>
</dbReference>
<keyword evidence="4" id="KW-0804">Transcription</keyword>
<dbReference type="GO" id="GO:0005829">
    <property type="term" value="C:cytosol"/>
    <property type="evidence" value="ECO:0007669"/>
    <property type="project" value="TreeGrafter"/>
</dbReference>
<evidence type="ECO:0000313" key="7">
    <source>
        <dbReference type="Proteomes" id="UP000593601"/>
    </source>
</evidence>
<dbReference type="InterPro" id="IPR036388">
    <property type="entry name" value="WH-like_DNA-bd_sf"/>
</dbReference>
<dbReference type="SUPFAM" id="SSF46785">
    <property type="entry name" value="Winged helix' DNA-binding domain"/>
    <property type="match status" value="1"/>
</dbReference>
<evidence type="ECO:0000256" key="4">
    <source>
        <dbReference type="ARBA" id="ARBA00023163"/>
    </source>
</evidence>
<dbReference type="KEGG" id="bliq:INP51_14795"/>
<dbReference type="Gene3D" id="1.10.10.10">
    <property type="entry name" value="Winged helix-like DNA-binding domain superfamily/Winged helix DNA-binding domain"/>
    <property type="match status" value="1"/>
</dbReference>
<feature type="domain" description="HTH lysR-type" evidence="5">
    <location>
        <begin position="1"/>
        <end position="58"/>
    </location>
</feature>
<dbReference type="InterPro" id="IPR005119">
    <property type="entry name" value="LysR_subst-bd"/>
</dbReference>
<evidence type="ECO:0000256" key="2">
    <source>
        <dbReference type="ARBA" id="ARBA00023015"/>
    </source>
</evidence>
<dbReference type="Pfam" id="PF03466">
    <property type="entry name" value="LysR_substrate"/>
    <property type="match status" value="1"/>
</dbReference>
<proteinExistence type="inferred from homology"/>
<keyword evidence="7" id="KW-1185">Reference proteome</keyword>
<evidence type="ECO:0000259" key="5">
    <source>
        <dbReference type="PROSITE" id="PS50931"/>
    </source>
</evidence>
<dbReference type="Proteomes" id="UP000593601">
    <property type="component" value="Chromosome"/>
</dbReference>
<dbReference type="PANTHER" id="PTHR30419:SF30">
    <property type="entry name" value="LYSR FAMILY TRANSCRIPTIONAL REGULATOR"/>
    <property type="match status" value="1"/>
</dbReference>
<keyword evidence="2" id="KW-0805">Transcription regulation</keyword>
<reference evidence="6 7" key="1">
    <citation type="submission" date="2020-10" db="EMBL/GenBank/DDBJ databases">
        <title>Blautia liquoris sp.nov., isolated from the mud in a fermentation cellar used for the production of Chinese strong-flavoured liquor.</title>
        <authorList>
            <person name="Lu L."/>
        </authorList>
    </citation>
    <scope>NUCLEOTIDE SEQUENCE [LARGE SCALE GENOMIC DNA]</scope>
    <source>
        <strain evidence="6 7">LZLJ-3</strain>
    </source>
</reference>